<organism evidence="3 4">
    <name type="scientific">Dialister hominis</name>
    <dbReference type="NCBI Taxonomy" id="2582419"/>
    <lineage>
        <taxon>Bacteria</taxon>
        <taxon>Bacillati</taxon>
        <taxon>Bacillota</taxon>
        <taxon>Negativicutes</taxon>
        <taxon>Veillonellales</taxon>
        <taxon>Veillonellaceae</taxon>
        <taxon>Dialister</taxon>
    </lineage>
</organism>
<feature type="signal peptide" evidence="2">
    <location>
        <begin position="1"/>
        <end position="25"/>
    </location>
</feature>
<proteinExistence type="predicted"/>
<keyword evidence="4" id="KW-1185">Reference proteome</keyword>
<sequence>MVSKKWLALSAAVLMGLARVSFASAADETPSAAQVFKTTAAFVQTASKTDKADSKETAKAPLTAESIKVNPAKWNYDEKNDIYYQIGLVYCTKPAATEYEQLAVYVPGAYMKGTKNQDGTYTAVINDKAKVGNYTAKTAPIVMPVNTGGYAAQKAPSAYYSNGLNTYLSEGFVYVFAGCRGRENGTNPDGTEFVGGAPWGVTDLKAAVRYLRYNDSLIPGSKNRIFTFGHSGGGAQSALMGATGDSDFFGPYLSSIGALMTDAKGKPLSDVIDGAQAWCPITNLTQADFSYEWMMGQYANDGERAYGTWTRAISQDMARNYAAYLNNMQLKDENGNLLTLSQGWDGNGINASGTYYDYMRGVIETSLNHFLSDNKFPLTLGGSDFHMDGGFPGQGPQQRPTSMVPGGKPFPKDTPTEPHTYQTPQDYIDSLNGDDPWITYDAKTNTAKITSIGAFTSRLKKASKGIGAFDSTTLSQAENLLFGNGKVSAMHFDGGMSWLMEHNKDRYSAYADYNDNIRKSYYDEMDNVDSLGVPSIIRQIMYDPMTFILVPNDEEKPSVLANHWRINTGLFQGDTALNTELNLYLGLKQRKDVKDVLFTTVWNQKHTMAELTGNSTDNFIAWVKEVTAKE</sequence>
<feature type="region of interest" description="Disordered" evidence="1">
    <location>
        <begin position="390"/>
        <end position="422"/>
    </location>
</feature>
<dbReference type="RefSeq" id="WP_143332820.1">
    <property type="nucleotide sequence ID" value="NZ_AP019697.1"/>
</dbReference>
<dbReference type="EMBL" id="AP019697">
    <property type="protein sequence ID" value="BBK25819.1"/>
    <property type="molecule type" value="Genomic_DNA"/>
</dbReference>
<name>A0A8D4UVL0_9FIRM</name>
<gene>
    <name evidence="3" type="ORF">Dia5BBH33_17540</name>
</gene>
<dbReference type="Gene3D" id="3.40.50.1820">
    <property type="entry name" value="alpha/beta hydrolase"/>
    <property type="match status" value="1"/>
</dbReference>
<dbReference type="GeneID" id="92716971"/>
<dbReference type="OrthoDB" id="923957at2"/>
<protein>
    <recommendedName>
        <fullName evidence="5">Esterase</fullName>
    </recommendedName>
</protein>
<dbReference type="InterPro" id="IPR029058">
    <property type="entry name" value="AB_hydrolase_fold"/>
</dbReference>
<evidence type="ECO:0000313" key="3">
    <source>
        <dbReference type="EMBL" id="BBK25819.1"/>
    </source>
</evidence>
<reference evidence="4" key="1">
    <citation type="submission" date="2019-05" db="EMBL/GenBank/DDBJ databases">
        <title>Complete genome sequencing of Dialister sp. strain 5BBH33.</title>
        <authorList>
            <person name="Sakamoto M."/>
            <person name="Murakami T."/>
            <person name="Mori H."/>
        </authorList>
    </citation>
    <scope>NUCLEOTIDE SEQUENCE [LARGE SCALE GENOMIC DNA]</scope>
    <source>
        <strain evidence="4">5BBH33</strain>
    </source>
</reference>
<dbReference type="NCBIfam" id="NF041555">
    <property type="entry name" value="tannase_A"/>
    <property type="match status" value="1"/>
</dbReference>
<evidence type="ECO:0000256" key="1">
    <source>
        <dbReference type="SAM" id="MobiDB-lite"/>
    </source>
</evidence>
<evidence type="ECO:0000313" key="4">
    <source>
        <dbReference type="Proteomes" id="UP000320585"/>
    </source>
</evidence>
<feature type="chain" id="PRO_5034887493" description="Esterase" evidence="2">
    <location>
        <begin position="26"/>
        <end position="630"/>
    </location>
</feature>
<dbReference type="KEGG" id="dho:Dia5BBH33_17540"/>
<accession>A0A8D4UVL0</accession>
<dbReference type="Proteomes" id="UP000320585">
    <property type="component" value="Chromosome"/>
</dbReference>
<keyword evidence="2" id="KW-0732">Signal</keyword>
<dbReference type="AlphaFoldDB" id="A0A8D4UVL0"/>
<dbReference type="InterPro" id="IPR048121">
    <property type="entry name" value="Tannase_A"/>
</dbReference>
<evidence type="ECO:0000256" key="2">
    <source>
        <dbReference type="SAM" id="SignalP"/>
    </source>
</evidence>
<evidence type="ECO:0008006" key="5">
    <source>
        <dbReference type="Google" id="ProtNLM"/>
    </source>
</evidence>
<dbReference type="SUPFAM" id="SSF53474">
    <property type="entry name" value="alpha/beta-Hydrolases"/>
    <property type="match status" value="1"/>
</dbReference>